<dbReference type="Proteomes" id="UP000325395">
    <property type="component" value="Unassembled WGS sequence"/>
</dbReference>
<accession>A0ABQ6W6B2</accession>
<dbReference type="EMBL" id="ML735827">
    <property type="protein sequence ID" value="KAE8412672.1"/>
    <property type="molecule type" value="Genomic_DNA"/>
</dbReference>
<dbReference type="Gene3D" id="1.20.58.340">
    <property type="entry name" value="Magnesium transport protein CorA, transmembrane region"/>
    <property type="match status" value="1"/>
</dbReference>
<feature type="repeat" description="ANK" evidence="7">
    <location>
        <begin position="336"/>
        <end position="368"/>
    </location>
</feature>
<keyword evidence="10" id="KW-1185">Reference proteome</keyword>
<keyword evidence="2 8" id="KW-0812">Transmembrane</keyword>
<dbReference type="Gene3D" id="1.25.40.20">
    <property type="entry name" value="Ankyrin repeat-containing domain"/>
    <property type="match status" value="4"/>
</dbReference>
<protein>
    <submittedName>
        <fullName evidence="9">Ankyrin repeat-containing domain protein</fullName>
    </submittedName>
</protein>
<feature type="repeat" description="ANK" evidence="7">
    <location>
        <begin position="136"/>
        <end position="168"/>
    </location>
</feature>
<dbReference type="Pfam" id="PF12796">
    <property type="entry name" value="Ank_2"/>
    <property type="match status" value="5"/>
</dbReference>
<evidence type="ECO:0000256" key="3">
    <source>
        <dbReference type="ARBA" id="ARBA00022737"/>
    </source>
</evidence>
<feature type="repeat" description="ANK" evidence="7">
    <location>
        <begin position="470"/>
        <end position="502"/>
    </location>
</feature>
<evidence type="ECO:0000256" key="1">
    <source>
        <dbReference type="ARBA" id="ARBA00004141"/>
    </source>
</evidence>
<feature type="repeat" description="ANK" evidence="7">
    <location>
        <begin position="203"/>
        <end position="235"/>
    </location>
</feature>
<evidence type="ECO:0000256" key="4">
    <source>
        <dbReference type="ARBA" id="ARBA00022989"/>
    </source>
</evidence>
<proteinExistence type="predicted"/>
<dbReference type="SMART" id="SM00248">
    <property type="entry name" value="ANK"/>
    <property type="match status" value="16"/>
</dbReference>
<feature type="transmembrane region" description="Helical" evidence="8">
    <location>
        <begin position="1012"/>
        <end position="1032"/>
    </location>
</feature>
<comment type="subcellular location">
    <subcellularLocation>
        <location evidence="1">Membrane</location>
        <topology evidence="1">Multi-pass membrane protein</topology>
    </subcellularLocation>
</comment>
<dbReference type="PROSITE" id="PS50088">
    <property type="entry name" value="ANK_REPEAT"/>
    <property type="match status" value="8"/>
</dbReference>
<evidence type="ECO:0000313" key="10">
    <source>
        <dbReference type="Proteomes" id="UP000325395"/>
    </source>
</evidence>
<dbReference type="Pfam" id="PF00023">
    <property type="entry name" value="Ank"/>
    <property type="match status" value="1"/>
</dbReference>
<dbReference type="InterPro" id="IPR036770">
    <property type="entry name" value="Ankyrin_rpt-contain_sf"/>
</dbReference>
<evidence type="ECO:0000256" key="2">
    <source>
        <dbReference type="ARBA" id="ARBA00022692"/>
    </source>
</evidence>
<dbReference type="InterPro" id="IPR002523">
    <property type="entry name" value="MgTranspt_CorA/ZnTranspt_ZntB"/>
</dbReference>
<dbReference type="InterPro" id="IPR002110">
    <property type="entry name" value="Ankyrin_rpt"/>
</dbReference>
<evidence type="ECO:0000256" key="8">
    <source>
        <dbReference type="SAM" id="Phobius"/>
    </source>
</evidence>
<dbReference type="InterPro" id="IPR045863">
    <property type="entry name" value="CorA_TM1_TM2"/>
</dbReference>
<feature type="repeat" description="ANK" evidence="7">
    <location>
        <begin position="403"/>
        <end position="435"/>
    </location>
</feature>
<evidence type="ECO:0000256" key="5">
    <source>
        <dbReference type="ARBA" id="ARBA00023043"/>
    </source>
</evidence>
<feature type="transmembrane region" description="Helical" evidence="8">
    <location>
        <begin position="982"/>
        <end position="1000"/>
    </location>
</feature>
<dbReference type="PANTHER" id="PTHR24123">
    <property type="entry name" value="ANKYRIN REPEAT-CONTAINING"/>
    <property type="match status" value="1"/>
</dbReference>
<dbReference type="SUPFAM" id="SSF144083">
    <property type="entry name" value="Magnesium transport protein CorA, transmembrane region"/>
    <property type="match status" value="1"/>
</dbReference>
<dbReference type="SUPFAM" id="SSF48403">
    <property type="entry name" value="Ankyrin repeat"/>
    <property type="match status" value="2"/>
</dbReference>
<keyword evidence="3" id="KW-0677">Repeat</keyword>
<evidence type="ECO:0000256" key="6">
    <source>
        <dbReference type="ARBA" id="ARBA00023136"/>
    </source>
</evidence>
<evidence type="ECO:0000256" key="7">
    <source>
        <dbReference type="PROSITE-ProRule" id="PRU00023"/>
    </source>
</evidence>
<feature type="repeat" description="ANK" evidence="7">
    <location>
        <begin position="103"/>
        <end position="135"/>
    </location>
</feature>
<dbReference type="PROSITE" id="PS50297">
    <property type="entry name" value="ANK_REP_REGION"/>
    <property type="match status" value="7"/>
</dbReference>
<dbReference type="Pfam" id="PF01544">
    <property type="entry name" value="CorA"/>
    <property type="match status" value="1"/>
</dbReference>
<keyword evidence="5 7" id="KW-0040">ANK repeat</keyword>
<organism evidence="9 10">
    <name type="scientific">Aspergillus pseudocaelatus</name>
    <dbReference type="NCBI Taxonomy" id="1825620"/>
    <lineage>
        <taxon>Eukaryota</taxon>
        <taxon>Fungi</taxon>
        <taxon>Dikarya</taxon>
        <taxon>Ascomycota</taxon>
        <taxon>Pezizomycotina</taxon>
        <taxon>Eurotiomycetes</taxon>
        <taxon>Eurotiomycetidae</taxon>
        <taxon>Eurotiales</taxon>
        <taxon>Aspergillaceae</taxon>
        <taxon>Aspergillus</taxon>
        <taxon>Aspergillus subgen. Circumdati</taxon>
    </lineage>
</organism>
<keyword evidence="4 8" id="KW-1133">Transmembrane helix</keyword>
<dbReference type="PANTHER" id="PTHR24123:SF33">
    <property type="entry name" value="PROTEIN HOS4"/>
    <property type="match status" value="1"/>
</dbReference>
<reference evidence="9 10" key="1">
    <citation type="submission" date="2019-04" db="EMBL/GenBank/DDBJ databases">
        <authorList>
            <consortium name="DOE Joint Genome Institute"/>
            <person name="Mondo S."/>
            <person name="Kjaerbolling I."/>
            <person name="Vesth T."/>
            <person name="Frisvad J.C."/>
            <person name="Nybo J.L."/>
            <person name="Theobald S."/>
            <person name="Kildgaard S."/>
            <person name="Isbrandt T."/>
            <person name="Kuo A."/>
            <person name="Sato A."/>
            <person name="Lyhne E.K."/>
            <person name="Kogle M.E."/>
            <person name="Wiebenga A."/>
            <person name="Kun R.S."/>
            <person name="Lubbers R.J."/>
            <person name="Makela M.R."/>
            <person name="Barry K."/>
            <person name="Chovatia M."/>
            <person name="Clum A."/>
            <person name="Daum C."/>
            <person name="Haridas S."/>
            <person name="He G."/>
            <person name="LaButti K."/>
            <person name="Lipzen A."/>
            <person name="Riley R."/>
            <person name="Salamov A."/>
            <person name="Simmons B.A."/>
            <person name="Magnuson J.K."/>
            <person name="Henrissat B."/>
            <person name="Mortensen U.H."/>
            <person name="Larsen T.O."/>
            <person name="Devries R.P."/>
            <person name="Grigoriev I.V."/>
            <person name="Machida M."/>
            <person name="Baker S.E."/>
            <person name="Andersen M.R."/>
            <person name="Cantor M.N."/>
            <person name="Hua S.X."/>
        </authorList>
    </citation>
    <scope>NUCLEOTIDE SEQUENCE [LARGE SCALE GENOMIC DNA]</scope>
    <source>
        <strain evidence="9 10">CBS 117616</strain>
    </source>
</reference>
<name>A0ABQ6W6B2_9EURO</name>
<evidence type="ECO:0000313" key="9">
    <source>
        <dbReference type="EMBL" id="KAE8412672.1"/>
    </source>
</evidence>
<gene>
    <name evidence="9" type="ORF">BDV36DRAFT_270868</name>
</gene>
<sequence>MAPSLSDDPSSQSAILELQRELISLLRCPIETPKTTKAPKKKKKTTRRRTTTQKLHIFSNNHYLDLNFEIGGVSPLSLAIKESNVLHILLQRENVDVNFPLHDGRTCLFAAVEAAMLESLKLLIQNGALVNHKDNEGRSPLALAAELGRYDHVKVLVEANADIGSTDEQMYTPMTRAILEQKNVVLEYLLSKIVGSPTYHDCHGRTPLIIAAEVGNVPGMRLLLKTKTSGDLFNETERSLLVWAIVHRDIPTVQLLLEADLSLVNQRVKDRTPLSLAAETGDVRIMGQLIDAGADLDEADEKTWPPLSRLLAFPNYIPDQSALLDIDNHVSDHIETCQTPLHLTVKFYHLEGLELLLKSGADANIKDTKGRTALAWAVDKRYKAAVEALANAPDVEVDCHDVHGQTPFAMAARLGEVDILKSLFYLGANINSEDIQRMTPLAWAVMKGQKSVVEFLLELPGIGVDQPNIDGRTPFSLAAERGFVPIMQLLLGKQADPHKVDNHGYTVFWWFLKTRDRPEPRLFNSATGNPFDLQILISNLPTPNRKDQSGRNWLSWAASYGDIEVVDALLKIKTVDVNVRDGPQGLFSRTPLIWALEKGERLVIDLLKKDDDMSLHLLVKKARSVWQYRALELINALIQAEYNVNKRDLEGRTPLHLACLAADGDVVKDLINAGAEMNCKDHAGKIPLQYALEMGCKKVVQLLLNAPSADLKPVLSDEWFNLGPTTASWIQITKRANNLGFDFELINDKYSDWLPKPKESRLCICKKGSIWAQLPKVLGVRSSPKDQNEYFRYFHEEREQRVVTYLSLNFPEDYHSEALYPWGIAWVREQTTEGFVNGFISMLPNGCVPHNPFELFQQFLDHLHQEWNKSCSRLTDRVEELRSDQVNSKGKSLDLIDCVAQASQRRAHLSKCLQSHIEGINDITTKNTSFDLEQKSRLATDMGVIEKKLTAKLSHLEQSLRELLQIELAWVSRNESASVKRLSWLTFAFLPPMFVSNLFGMNVNLLENNPDWRWYILFGALSFVFTGALWLVSKALSKRLSTNYPRNNVLFERTHTSV</sequence>
<keyword evidence="6 8" id="KW-0472">Membrane</keyword>
<feature type="repeat" description="ANK" evidence="7">
    <location>
        <begin position="650"/>
        <end position="682"/>
    </location>
</feature>
<feature type="repeat" description="ANK" evidence="7">
    <location>
        <begin position="269"/>
        <end position="301"/>
    </location>
</feature>
<dbReference type="InterPro" id="IPR051165">
    <property type="entry name" value="Multifunctional_ANK_Repeat"/>
</dbReference>